<dbReference type="Gene3D" id="3.30.930.10">
    <property type="entry name" value="Bira Bifunctional Protein, Domain 2"/>
    <property type="match status" value="1"/>
</dbReference>
<keyword evidence="3" id="KW-0808">Transferase</keyword>
<protein>
    <submittedName>
        <fullName evidence="3">Lipoyltransferase and lipoate-protein ligase</fullName>
    </submittedName>
</protein>
<sequence>MMTMTTPATSNAYYYISPSTDPYYNIALEDYLYRQLRPLDTIYMLWVNRPSVFMGRYQWAEAELDLDYLEEHDIALLRRTSGGGTVYHDLGNLNFTAIKNDHSGQGFDLKAFPTPIQRALAGRGVVVERSPRGDLRLDGYKVGGAAEAVNRSRMLYHICLLFDANLEELERILTVSPEVEARSRVASVRSQVTNLRPALPEGYTITDLQEDILAALREEHTGLFPLEFNASVEEYIRTQRAEHFEHADWIHSPIGRAKTPTV</sequence>
<dbReference type="GO" id="GO:0017118">
    <property type="term" value="F:lipoyltransferase activity"/>
    <property type="evidence" value="ECO:0007669"/>
    <property type="project" value="TreeGrafter"/>
</dbReference>
<keyword evidence="3" id="KW-0436">Ligase</keyword>
<dbReference type="PANTHER" id="PTHR12561:SF3">
    <property type="entry name" value="LIPOYLTRANSFERASE 1, MITOCHONDRIAL"/>
    <property type="match status" value="1"/>
</dbReference>
<dbReference type="CDD" id="cd16443">
    <property type="entry name" value="LplA"/>
    <property type="match status" value="1"/>
</dbReference>
<proteinExistence type="predicted"/>
<dbReference type="Proteomes" id="UP000070224">
    <property type="component" value="Unassembled WGS sequence"/>
</dbReference>
<gene>
    <name evidence="3" type="ORF">HMPREF3185_00692</name>
</gene>
<dbReference type="AlphaFoldDB" id="A0A134BAT7"/>
<comment type="caution">
    <text evidence="3">The sequence shown here is derived from an EMBL/GenBank/DDBJ whole genome shotgun (WGS) entry which is preliminary data.</text>
</comment>
<feature type="domain" description="BPL/LPL catalytic" evidence="2">
    <location>
        <begin position="37"/>
        <end position="224"/>
    </location>
</feature>
<evidence type="ECO:0000256" key="1">
    <source>
        <dbReference type="ARBA" id="ARBA00005085"/>
    </source>
</evidence>
<dbReference type="PANTHER" id="PTHR12561">
    <property type="entry name" value="LIPOATE-PROTEIN LIGASE"/>
    <property type="match status" value="1"/>
</dbReference>
<dbReference type="PATRIC" id="fig|322095.3.peg.684"/>
<dbReference type="Pfam" id="PF21948">
    <property type="entry name" value="LplA-B_cat"/>
    <property type="match status" value="1"/>
</dbReference>
<keyword evidence="4" id="KW-1185">Reference proteome</keyword>
<dbReference type="OrthoDB" id="9787898at2"/>
<reference evidence="4" key="1">
    <citation type="submission" date="2016-01" db="EMBL/GenBank/DDBJ databases">
        <authorList>
            <person name="Mitreva M."/>
            <person name="Pepin K.H."/>
            <person name="Mihindukulasuriya K.A."/>
            <person name="Fulton R."/>
            <person name="Fronick C."/>
            <person name="O'Laughlin M."/>
            <person name="Miner T."/>
            <person name="Herter B."/>
            <person name="Rosa B.A."/>
            <person name="Cordes M."/>
            <person name="Tomlinson C."/>
            <person name="Wollam A."/>
            <person name="Palsikar V.B."/>
            <person name="Mardis E.R."/>
            <person name="Wilson R.K."/>
        </authorList>
    </citation>
    <scope>NUCLEOTIDE SEQUENCE [LARGE SCALE GENOMIC DNA]</scope>
    <source>
        <strain evidence="4">KA00683</strain>
    </source>
</reference>
<dbReference type="GO" id="GO:0005737">
    <property type="term" value="C:cytoplasm"/>
    <property type="evidence" value="ECO:0007669"/>
    <property type="project" value="TreeGrafter"/>
</dbReference>
<dbReference type="RefSeq" id="WP_060935131.1">
    <property type="nucleotide sequence ID" value="NZ_KQ960432.1"/>
</dbReference>
<evidence type="ECO:0000313" key="3">
    <source>
        <dbReference type="EMBL" id="KXB77035.1"/>
    </source>
</evidence>
<accession>A0A134BAT7</accession>
<dbReference type="UniPathway" id="UPA00537">
    <property type="reaction ID" value="UER00595"/>
</dbReference>
<dbReference type="GO" id="GO:0016979">
    <property type="term" value="F:lipoate-protein ligase activity"/>
    <property type="evidence" value="ECO:0007669"/>
    <property type="project" value="TreeGrafter"/>
</dbReference>
<organism evidence="3 4">
    <name type="scientific">Porphyromonas somerae</name>
    <dbReference type="NCBI Taxonomy" id="322095"/>
    <lineage>
        <taxon>Bacteria</taxon>
        <taxon>Pseudomonadati</taxon>
        <taxon>Bacteroidota</taxon>
        <taxon>Bacteroidia</taxon>
        <taxon>Bacteroidales</taxon>
        <taxon>Porphyromonadaceae</taxon>
        <taxon>Porphyromonas</taxon>
    </lineage>
</organism>
<dbReference type="InterPro" id="IPR045864">
    <property type="entry name" value="aa-tRNA-synth_II/BPL/LPL"/>
</dbReference>
<name>A0A134BAT7_9PORP</name>
<dbReference type="SUPFAM" id="SSF55681">
    <property type="entry name" value="Class II aaRS and biotin synthetases"/>
    <property type="match status" value="1"/>
</dbReference>
<dbReference type="PROSITE" id="PS51733">
    <property type="entry name" value="BPL_LPL_CATALYTIC"/>
    <property type="match status" value="1"/>
</dbReference>
<dbReference type="InterPro" id="IPR004562">
    <property type="entry name" value="LipoylTrfase_LipoateP_Ligase"/>
</dbReference>
<evidence type="ECO:0000259" key="2">
    <source>
        <dbReference type="PROSITE" id="PS51733"/>
    </source>
</evidence>
<dbReference type="InterPro" id="IPR004143">
    <property type="entry name" value="BPL_LPL_catalytic"/>
</dbReference>
<dbReference type="EMBL" id="LSDK01000050">
    <property type="protein sequence ID" value="KXB77035.1"/>
    <property type="molecule type" value="Genomic_DNA"/>
</dbReference>
<dbReference type="GO" id="GO:0009249">
    <property type="term" value="P:protein lipoylation"/>
    <property type="evidence" value="ECO:0007669"/>
    <property type="project" value="InterPro"/>
</dbReference>
<comment type="pathway">
    <text evidence="1">Protein modification; protein lipoylation via exogenous pathway; protein N(6)-(lipoyl)lysine from lipoate: step 2/2.</text>
</comment>
<evidence type="ECO:0000313" key="4">
    <source>
        <dbReference type="Proteomes" id="UP000070224"/>
    </source>
</evidence>
<dbReference type="STRING" id="322095.HMPREF3185_00692"/>